<dbReference type="InterPro" id="IPR036388">
    <property type="entry name" value="WH-like_DNA-bd_sf"/>
</dbReference>
<evidence type="ECO:0000256" key="8">
    <source>
        <dbReference type="SAM" id="Coils"/>
    </source>
</evidence>
<evidence type="ECO:0000313" key="12">
    <source>
        <dbReference type="Proteomes" id="UP000187209"/>
    </source>
</evidence>
<evidence type="ECO:0000313" key="11">
    <source>
        <dbReference type="EMBL" id="OMJ96151.1"/>
    </source>
</evidence>
<keyword evidence="4 7" id="KW-0238">DNA-binding</keyword>
<dbReference type="SUPFAM" id="SSF144074">
    <property type="entry name" value="E2F-DP heterodimerization region"/>
    <property type="match status" value="1"/>
</dbReference>
<dbReference type="Gene3D" id="1.10.10.10">
    <property type="entry name" value="Winged helix-like DNA-binding domain superfamily/Winged helix DNA-binding domain"/>
    <property type="match status" value="1"/>
</dbReference>
<dbReference type="GO" id="GO:0005667">
    <property type="term" value="C:transcription regulator complex"/>
    <property type="evidence" value="ECO:0007669"/>
    <property type="project" value="InterPro"/>
</dbReference>
<keyword evidence="3 7" id="KW-0805">Transcription regulation</keyword>
<proteinExistence type="inferred from homology"/>
<dbReference type="SMART" id="SM01372">
    <property type="entry name" value="E2F_TDP"/>
    <property type="match status" value="1"/>
</dbReference>
<dbReference type="PANTHER" id="PTHR12548">
    <property type="entry name" value="TRANSCRIPTION FACTOR DP"/>
    <property type="match status" value="1"/>
</dbReference>
<dbReference type="AlphaFoldDB" id="A0A1R2D4L1"/>
<evidence type="ECO:0000256" key="7">
    <source>
        <dbReference type="RuleBase" id="RU003796"/>
    </source>
</evidence>
<evidence type="ECO:0000256" key="1">
    <source>
        <dbReference type="ARBA" id="ARBA00004123"/>
    </source>
</evidence>
<feature type="domain" description="E2F/DP family winged-helix DNA-binding" evidence="10">
    <location>
        <begin position="158"/>
        <end position="236"/>
    </location>
</feature>
<evidence type="ECO:0000256" key="9">
    <source>
        <dbReference type="SAM" id="MobiDB-lite"/>
    </source>
</evidence>
<dbReference type="Pfam" id="PF02319">
    <property type="entry name" value="WHD_E2F_TDP"/>
    <property type="match status" value="1"/>
</dbReference>
<comment type="caution">
    <text evidence="11">The sequence shown here is derived from an EMBL/GenBank/DDBJ whole genome shotgun (WGS) entry which is preliminary data.</text>
</comment>
<keyword evidence="6 7" id="KW-0539">Nucleus</keyword>
<evidence type="ECO:0000256" key="6">
    <source>
        <dbReference type="ARBA" id="ARBA00023242"/>
    </source>
</evidence>
<dbReference type="OrthoDB" id="291955at2759"/>
<organism evidence="11 12">
    <name type="scientific">Stentor coeruleus</name>
    <dbReference type="NCBI Taxonomy" id="5963"/>
    <lineage>
        <taxon>Eukaryota</taxon>
        <taxon>Sar</taxon>
        <taxon>Alveolata</taxon>
        <taxon>Ciliophora</taxon>
        <taxon>Postciliodesmatophora</taxon>
        <taxon>Heterotrichea</taxon>
        <taxon>Heterotrichida</taxon>
        <taxon>Stentoridae</taxon>
        <taxon>Stentor</taxon>
    </lineage>
</organism>
<dbReference type="PANTHER" id="PTHR12548:SF9">
    <property type="entry name" value="TRANSCRIPTION FACTOR DP"/>
    <property type="match status" value="1"/>
</dbReference>
<dbReference type="InterPro" id="IPR038168">
    <property type="entry name" value="TF_DP_C_sf"/>
</dbReference>
<comment type="subcellular location">
    <subcellularLocation>
        <location evidence="1 7">Nucleus</location>
    </subcellularLocation>
</comment>
<keyword evidence="8" id="KW-0175">Coiled coil</keyword>
<dbReference type="InterPro" id="IPR015648">
    <property type="entry name" value="Transcrpt_fac_DP"/>
</dbReference>
<dbReference type="GO" id="GO:0051726">
    <property type="term" value="P:regulation of cell cycle"/>
    <property type="evidence" value="ECO:0007669"/>
    <property type="project" value="InterPro"/>
</dbReference>
<name>A0A1R2D4L1_9CILI</name>
<dbReference type="InterPro" id="IPR037241">
    <property type="entry name" value="E2F-DP_heterodim"/>
</dbReference>
<evidence type="ECO:0000256" key="2">
    <source>
        <dbReference type="ARBA" id="ARBA00010940"/>
    </source>
</evidence>
<protein>
    <recommendedName>
        <fullName evidence="10">E2F/DP family winged-helix DNA-binding domain-containing protein</fullName>
    </recommendedName>
</protein>
<keyword evidence="12" id="KW-1185">Reference proteome</keyword>
<accession>A0A1R2D4L1</accession>
<comment type="similarity">
    <text evidence="2 7">Belongs to the E2F/DP family.</text>
</comment>
<dbReference type="EMBL" id="MPUH01000003">
    <property type="protein sequence ID" value="OMJ96151.1"/>
    <property type="molecule type" value="Genomic_DNA"/>
</dbReference>
<dbReference type="Proteomes" id="UP000187209">
    <property type="component" value="Unassembled WGS sequence"/>
</dbReference>
<dbReference type="InterPro" id="IPR014889">
    <property type="entry name" value="Transc_factor_DP_C"/>
</dbReference>
<dbReference type="GO" id="GO:0005634">
    <property type="term" value="C:nucleus"/>
    <property type="evidence" value="ECO:0007669"/>
    <property type="project" value="UniProtKB-SubCell"/>
</dbReference>
<evidence type="ECO:0000256" key="4">
    <source>
        <dbReference type="ARBA" id="ARBA00023125"/>
    </source>
</evidence>
<dbReference type="InterPro" id="IPR003316">
    <property type="entry name" value="E2F_WHTH_DNA-bd_dom"/>
</dbReference>
<dbReference type="Gene3D" id="1.20.140.80">
    <property type="entry name" value="Transcription factor DP"/>
    <property type="match status" value="1"/>
</dbReference>
<evidence type="ECO:0000256" key="5">
    <source>
        <dbReference type="ARBA" id="ARBA00023163"/>
    </source>
</evidence>
<evidence type="ECO:0000259" key="10">
    <source>
        <dbReference type="SMART" id="SM01372"/>
    </source>
</evidence>
<dbReference type="InterPro" id="IPR036390">
    <property type="entry name" value="WH_DNA-bd_sf"/>
</dbReference>
<feature type="coiled-coil region" evidence="8">
    <location>
        <begin position="245"/>
        <end position="272"/>
    </location>
</feature>
<reference evidence="11 12" key="1">
    <citation type="submission" date="2016-11" db="EMBL/GenBank/DDBJ databases">
        <title>The macronuclear genome of Stentor coeruleus: a giant cell with tiny introns.</title>
        <authorList>
            <person name="Slabodnick M."/>
            <person name="Ruby J.G."/>
            <person name="Reiff S.B."/>
            <person name="Swart E.C."/>
            <person name="Gosai S."/>
            <person name="Prabakaran S."/>
            <person name="Witkowska E."/>
            <person name="Larue G.E."/>
            <person name="Fisher S."/>
            <person name="Freeman R.M."/>
            <person name="Gunawardena J."/>
            <person name="Chu W."/>
            <person name="Stover N.A."/>
            <person name="Gregory B.D."/>
            <person name="Nowacki M."/>
            <person name="Derisi J."/>
            <person name="Roy S.W."/>
            <person name="Marshall W.F."/>
            <person name="Sood P."/>
        </authorList>
    </citation>
    <scope>NUCLEOTIDE SEQUENCE [LARGE SCALE GENOMIC DNA]</scope>
    <source>
        <strain evidence="11">WM001</strain>
    </source>
</reference>
<gene>
    <name evidence="11" type="ORF">SteCoe_330</name>
</gene>
<evidence type="ECO:0000256" key="3">
    <source>
        <dbReference type="ARBA" id="ARBA00023015"/>
    </source>
</evidence>
<dbReference type="Pfam" id="PF08781">
    <property type="entry name" value="DP"/>
    <property type="match status" value="1"/>
</dbReference>
<keyword evidence="5 7" id="KW-0804">Transcription</keyword>
<dbReference type="GO" id="GO:0000977">
    <property type="term" value="F:RNA polymerase II transcription regulatory region sequence-specific DNA binding"/>
    <property type="evidence" value="ECO:0007669"/>
    <property type="project" value="TreeGrafter"/>
</dbReference>
<dbReference type="SUPFAM" id="SSF46785">
    <property type="entry name" value="Winged helix' DNA-binding domain"/>
    <property type="match status" value="1"/>
</dbReference>
<sequence>MVSTLESHKHLPSHIKQLISELGSGGEVIGILSRYIPYLASDTTLYYIFLHFGYSPEHGNFFSPPSVSELTTYISKEYHSNLPEIEESFNKTVTEIRKEFLKSFQSKALIELAEPSELDLIETLIKQEPQEDLSDDCTSENKPTFASIEVPNDMTTPRVNKGLKILSKKIRDILIQKGRVSYKEMAEEVVLEMEANKEIDREKEERNILRRIYDSLNVLEACGVVGKNEKKYFWTGLPTMQSEENETLTDNISKAKNTLENKRESLREICKRYFSLYELILRNSDKKKNDDCIDFPFIIAATEEHHTNKLRIESNKSKTDITAKFNKQIKLFGDIDVLIQLGLYKRPMQSPDIPIDLFESLACKAPSKIHF</sequence>
<dbReference type="GO" id="GO:0000981">
    <property type="term" value="F:DNA-binding transcription factor activity, RNA polymerase II-specific"/>
    <property type="evidence" value="ECO:0007669"/>
    <property type="project" value="TreeGrafter"/>
</dbReference>
<feature type="region of interest" description="Disordered" evidence="9">
    <location>
        <begin position="131"/>
        <end position="153"/>
    </location>
</feature>